<organism evidence="1 2">
    <name type="scientific">Microlunatus endophyticus</name>
    <dbReference type="NCBI Taxonomy" id="1716077"/>
    <lineage>
        <taxon>Bacteria</taxon>
        <taxon>Bacillati</taxon>
        <taxon>Actinomycetota</taxon>
        <taxon>Actinomycetes</taxon>
        <taxon>Propionibacteriales</taxon>
        <taxon>Propionibacteriaceae</taxon>
        <taxon>Microlunatus</taxon>
    </lineage>
</organism>
<dbReference type="Proteomes" id="UP000613840">
    <property type="component" value="Unassembled WGS sequence"/>
</dbReference>
<dbReference type="EMBL" id="BMMZ01000004">
    <property type="protein sequence ID" value="GGL59965.1"/>
    <property type="molecule type" value="Genomic_DNA"/>
</dbReference>
<keyword evidence="2" id="KW-1185">Reference proteome</keyword>
<evidence type="ECO:0008006" key="3">
    <source>
        <dbReference type="Google" id="ProtNLM"/>
    </source>
</evidence>
<sequence>MRAVDTSVIVAAFAGWHQDHASAAAELRQRPRVVAHALLEAYSVLTRLPGPHRAPPVWLLNSWPRSFPKSRWFCRRVAIGRWRHPDWSDSESPVVPVTTR</sequence>
<evidence type="ECO:0000313" key="1">
    <source>
        <dbReference type="EMBL" id="GGL59965.1"/>
    </source>
</evidence>
<comment type="caution">
    <text evidence="1">The sequence shown here is derived from an EMBL/GenBank/DDBJ whole genome shotgun (WGS) entry which is preliminary data.</text>
</comment>
<evidence type="ECO:0000313" key="2">
    <source>
        <dbReference type="Proteomes" id="UP000613840"/>
    </source>
</evidence>
<reference evidence="1" key="2">
    <citation type="submission" date="2020-09" db="EMBL/GenBank/DDBJ databases">
        <authorList>
            <person name="Sun Q."/>
            <person name="Zhou Y."/>
        </authorList>
    </citation>
    <scope>NUCLEOTIDE SEQUENCE</scope>
    <source>
        <strain evidence="1">CGMCC 4.7306</strain>
    </source>
</reference>
<accession>A0A917S5P2</accession>
<proteinExistence type="predicted"/>
<name>A0A917S5P2_9ACTN</name>
<reference evidence="1" key="1">
    <citation type="journal article" date="2014" name="Int. J. Syst. Evol. Microbiol.">
        <title>Complete genome sequence of Corynebacterium casei LMG S-19264T (=DSM 44701T), isolated from a smear-ripened cheese.</title>
        <authorList>
            <consortium name="US DOE Joint Genome Institute (JGI-PGF)"/>
            <person name="Walter F."/>
            <person name="Albersmeier A."/>
            <person name="Kalinowski J."/>
            <person name="Ruckert C."/>
        </authorList>
    </citation>
    <scope>NUCLEOTIDE SEQUENCE</scope>
    <source>
        <strain evidence="1">CGMCC 4.7306</strain>
    </source>
</reference>
<dbReference type="AlphaFoldDB" id="A0A917S5P2"/>
<protein>
    <recommendedName>
        <fullName evidence="3">PIN domain-containing protein</fullName>
    </recommendedName>
</protein>
<gene>
    <name evidence="1" type="ORF">GCM10011575_18120</name>
</gene>